<dbReference type="InterPro" id="IPR001753">
    <property type="entry name" value="Enoyl-CoA_hydra/iso"/>
</dbReference>
<comment type="similarity">
    <text evidence="4">Belongs to the enoyl-CoA hydratase/isomerase family.</text>
</comment>
<protein>
    <recommendedName>
        <fullName evidence="10">Enoyl-CoA hydratase</fullName>
    </recommendedName>
</protein>
<dbReference type="PANTHER" id="PTHR43684:SF1">
    <property type="entry name" value="ENOYL-COA DELTA ISOMERASE 2"/>
    <property type="match status" value="1"/>
</dbReference>
<dbReference type="InterPro" id="IPR051053">
    <property type="entry name" value="ECH/Chromodomain_protein"/>
</dbReference>
<proteinExistence type="inferred from homology"/>
<reference evidence="8 9" key="1">
    <citation type="submission" date="2015-01" db="EMBL/GenBank/DDBJ databases">
        <title>The Genome Sequence of Ochroconis gallopava CBS43764.</title>
        <authorList>
            <consortium name="The Broad Institute Genomics Platform"/>
            <person name="Cuomo C."/>
            <person name="de Hoog S."/>
            <person name="Gorbushina A."/>
            <person name="Stielow B."/>
            <person name="Teixiera M."/>
            <person name="Abouelleil A."/>
            <person name="Chapman S.B."/>
            <person name="Priest M."/>
            <person name="Young S.K."/>
            <person name="Wortman J."/>
            <person name="Nusbaum C."/>
            <person name="Birren B."/>
        </authorList>
    </citation>
    <scope>NUCLEOTIDE SEQUENCE [LARGE SCALE GENOMIC DNA]</scope>
    <source>
        <strain evidence="8 9">CBS 43764</strain>
    </source>
</reference>
<sequence length="278" mass="30032">MSADEVTLRTKGNVAIITINKPRKLNAMTSADYFKIACLLHEVASMDDITITILIGKGRFFSAGADVSVPRKVPAENSKEDARAGILYTGVANNLHITQAFYSHPKILVAALNGPCVGLSAAIAAHADFVYAAPHTFLLTPFSSLGLVSEGLAAQTFVQRMGLSKANEALIQSKRITCEELVHTGFVNKVLDGAGDPKAPGYSEKFLAEVLKEVDDRMGDHLSHSSMLEIKKQIKAPFMQTYNAQGSKEVFGLLDRFLSGVPQKEFAKVASGQKKHKL</sequence>
<evidence type="ECO:0000256" key="7">
    <source>
        <dbReference type="ARBA" id="ARBA00023235"/>
    </source>
</evidence>
<dbReference type="OrthoDB" id="448450at2759"/>
<accession>A0A0D2AJ58</accession>
<dbReference type="AlphaFoldDB" id="A0A0D2AJ58"/>
<evidence type="ECO:0000256" key="4">
    <source>
        <dbReference type="ARBA" id="ARBA00005254"/>
    </source>
</evidence>
<evidence type="ECO:0000256" key="5">
    <source>
        <dbReference type="ARBA" id="ARBA00023026"/>
    </source>
</evidence>
<dbReference type="PANTHER" id="PTHR43684">
    <property type="match status" value="1"/>
</dbReference>
<dbReference type="CDD" id="cd06558">
    <property type="entry name" value="crotonase-like"/>
    <property type="match status" value="1"/>
</dbReference>
<dbReference type="GO" id="GO:0004165">
    <property type="term" value="F:delta(3)-delta(2)-enoyl-CoA isomerase activity"/>
    <property type="evidence" value="ECO:0007669"/>
    <property type="project" value="UniProtKB-ARBA"/>
</dbReference>
<dbReference type="InterPro" id="IPR029045">
    <property type="entry name" value="ClpP/crotonase-like_dom_sf"/>
</dbReference>
<dbReference type="FunCoup" id="A0A0D2AJ58">
    <property type="interactions" value="215"/>
</dbReference>
<dbReference type="Pfam" id="PF00378">
    <property type="entry name" value="ECH_1"/>
    <property type="match status" value="1"/>
</dbReference>
<dbReference type="Gene3D" id="3.90.226.10">
    <property type="entry name" value="2-enoyl-CoA Hydratase, Chain A, domain 1"/>
    <property type="match status" value="1"/>
</dbReference>
<dbReference type="GO" id="GO:0005782">
    <property type="term" value="C:peroxisomal matrix"/>
    <property type="evidence" value="ECO:0007669"/>
    <property type="project" value="TreeGrafter"/>
</dbReference>
<evidence type="ECO:0000256" key="6">
    <source>
        <dbReference type="ARBA" id="ARBA00023140"/>
    </source>
</evidence>
<dbReference type="Proteomes" id="UP000053259">
    <property type="component" value="Unassembled WGS sequence"/>
</dbReference>
<evidence type="ECO:0000313" key="8">
    <source>
        <dbReference type="EMBL" id="KIV98953.1"/>
    </source>
</evidence>
<dbReference type="FunFam" id="3.90.226.10:FF:000048">
    <property type="entry name" value="3,2-trans-enoyl-CoA isomerase"/>
    <property type="match status" value="1"/>
</dbReference>
<keyword evidence="6" id="KW-0576">Peroxisome</keyword>
<keyword evidence="7" id="KW-0413">Isomerase</keyword>
<comment type="pathway">
    <text evidence="3">Lipid metabolism; fatty acid beta-oxidation.</text>
</comment>
<dbReference type="GO" id="GO:0006635">
    <property type="term" value="P:fatty acid beta-oxidation"/>
    <property type="evidence" value="ECO:0007669"/>
    <property type="project" value="TreeGrafter"/>
</dbReference>
<evidence type="ECO:0008006" key="10">
    <source>
        <dbReference type="Google" id="ProtNLM"/>
    </source>
</evidence>
<dbReference type="GeneID" id="27317261"/>
<evidence type="ECO:0000313" key="9">
    <source>
        <dbReference type="Proteomes" id="UP000053259"/>
    </source>
</evidence>
<keyword evidence="5" id="KW-0843">Virulence</keyword>
<evidence type="ECO:0000256" key="2">
    <source>
        <dbReference type="ARBA" id="ARBA00004685"/>
    </source>
</evidence>
<dbReference type="InParanoid" id="A0A0D2AJ58"/>
<gene>
    <name evidence="8" type="ORF">PV09_09288</name>
</gene>
<dbReference type="STRING" id="253628.A0A0D2AJ58"/>
<name>A0A0D2AJ58_9PEZI</name>
<organism evidence="8 9">
    <name type="scientific">Verruconis gallopava</name>
    <dbReference type="NCBI Taxonomy" id="253628"/>
    <lineage>
        <taxon>Eukaryota</taxon>
        <taxon>Fungi</taxon>
        <taxon>Dikarya</taxon>
        <taxon>Ascomycota</taxon>
        <taxon>Pezizomycotina</taxon>
        <taxon>Dothideomycetes</taxon>
        <taxon>Pleosporomycetidae</taxon>
        <taxon>Venturiales</taxon>
        <taxon>Sympoventuriaceae</taxon>
        <taxon>Verruconis</taxon>
    </lineage>
</organism>
<evidence type="ECO:0000256" key="3">
    <source>
        <dbReference type="ARBA" id="ARBA00005005"/>
    </source>
</evidence>
<dbReference type="HOGENOM" id="CLU_009834_6_2_1"/>
<dbReference type="VEuPathDB" id="FungiDB:PV09_09288"/>
<keyword evidence="9" id="KW-1185">Reference proteome</keyword>
<dbReference type="SUPFAM" id="SSF52096">
    <property type="entry name" value="ClpP/crotonase"/>
    <property type="match status" value="1"/>
</dbReference>
<dbReference type="EMBL" id="KN847589">
    <property type="protein sequence ID" value="KIV98953.1"/>
    <property type="molecule type" value="Genomic_DNA"/>
</dbReference>
<dbReference type="RefSeq" id="XP_016208823.1">
    <property type="nucleotide sequence ID" value="XM_016363321.1"/>
</dbReference>
<evidence type="ECO:0000256" key="1">
    <source>
        <dbReference type="ARBA" id="ARBA00004275"/>
    </source>
</evidence>
<comment type="subcellular location">
    <subcellularLocation>
        <location evidence="1">Peroxisome</location>
    </subcellularLocation>
</comment>
<comment type="pathway">
    <text evidence="2">Mycotoxin biosynthesis.</text>
</comment>